<evidence type="ECO:0000313" key="4">
    <source>
        <dbReference type="Proteomes" id="UP000494165"/>
    </source>
</evidence>
<dbReference type="AlphaFoldDB" id="A0A8S1DSL1"/>
<keyword evidence="1" id="KW-0812">Transmembrane</keyword>
<protein>
    <recommendedName>
        <fullName evidence="5">SCP domain-containing protein</fullName>
    </recommendedName>
</protein>
<keyword evidence="4" id="KW-1185">Reference proteome</keyword>
<evidence type="ECO:0000313" key="3">
    <source>
        <dbReference type="EMBL" id="CAB3384010.1"/>
    </source>
</evidence>
<dbReference type="InterPro" id="IPR035940">
    <property type="entry name" value="CAP_sf"/>
</dbReference>
<keyword evidence="1" id="KW-1133">Transmembrane helix</keyword>
<dbReference type="SUPFAM" id="SSF55797">
    <property type="entry name" value="PR-1-like"/>
    <property type="match status" value="1"/>
</dbReference>
<reference evidence="3 4" key="1">
    <citation type="submission" date="2020-04" db="EMBL/GenBank/DDBJ databases">
        <authorList>
            <person name="Alioto T."/>
            <person name="Alioto T."/>
            <person name="Gomez Garrido J."/>
        </authorList>
    </citation>
    <scope>NUCLEOTIDE SEQUENCE [LARGE SCALE GENOMIC DNA]</scope>
</reference>
<keyword evidence="2" id="KW-0732">Signal</keyword>
<dbReference type="CDD" id="cd05380">
    <property type="entry name" value="CAP_euk"/>
    <property type="match status" value="1"/>
</dbReference>
<keyword evidence="1" id="KW-0472">Membrane</keyword>
<proteinExistence type="predicted"/>
<organism evidence="3 4">
    <name type="scientific">Cloeon dipterum</name>
    <dbReference type="NCBI Taxonomy" id="197152"/>
    <lineage>
        <taxon>Eukaryota</taxon>
        <taxon>Metazoa</taxon>
        <taxon>Ecdysozoa</taxon>
        <taxon>Arthropoda</taxon>
        <taxon>Hexapoda</taxon>
        <taxon>Insecta</taxon>
        <taxon>Pterygota</taxon>
        <taxon>Palaeoptera</taxon>
        <taxon>Ephemeroptera</taxon>
        <taxon>Pisciforma</taxon>
        <taxon>Baetidae</taxon>
        <taxon>Cloeon</taxon>
    </lineage>
</organism>
<sequence>MEKSIVGLRTTEMRLLAIVAAFLYLAKRGQGTDCFRSESSNLMCFEENACNSTTLRLVSSGSSELEDRAFLHFYNKLRQMVALGKVPGHPPAKHMLQLVWVKELQRHMLRLAQQCMDPAAVRAAANNIHGFNSVQNDAQVVAGLYAHPLEQDDAMQPLDDLMDGVFRLAVCENRFPLSAIRCFDHDQFANAHDDAWLSHWAMVIYDKADAIGCSKSLFQKIGPDEEYLSYLPCYVAPALDENTRRLYKAGENDCEHPSKVYPGLCTTSQVNKISVDPCTQPDFRKQFRKLCKDRFFTDFCSGVPSWLIWAAIAMGGTLSSTLLAVLAIVYWDYIVYLFQSAVALLVAA</sequence>
<feature type="chain" id="PRO_5035921610" description="SCP domain-containing protein" evidence="2">
    <location>
        <begin position="32"/>
        <end position="348"/>
    </location>
</feature>
<accession>A0A8S1DSL1</accession>
<evidence type="ECO:0008006" key="5">
    <source>
        <dbReference type="Google" id="ProtNLM"/>
    </source>
</evidence>
<feature type="signal peptide" evidence="2">
    <location>
        <begin position="1"/>
        <end position="31"/>
    </location>
</feature>
<evidence type="ECO:0000256" key="2">
    <source>
        <dbReference type="SAM" id="SignalP"/>
    </source>
</evidence>
<dbReference type="Proteomes" id="UP000494165">
    <property type="component" value="Unassembled WGS sequence"/>
</dbReference>
<comment type="caution">
    <text evidence="3">The sequence shown here is derived from an EMBL/GenBank/DDBJ whole genome shotgun (WGS) entry which is preliminary data.</text>
</comment>
<feature type="transmembrane region" description="Helical" evidence="1">
    <location>
        <begin position="306"/>
        <end position="331"/>
    </location>
</feature>
<gene>
    <name evidence="3" type="ORF">CLODIP_2_CD11597</name>
</gene>
<name>A0A8S1DSL1_9INSE</name>
<evidence type="ECO:0000256" key="1">
    <source>
        <dbReference type="SAM" id="Phobius"/>
    </source>
</evidence>
<dbReference type="Gene3D" id="3.40.33.10">
    <property type="entry name" value="CAP"/>
    <property type="match status" value="1"/>
</dbReference>
<dbReference type="EMBL" id="CADEPI010000333">
    <property type="protein sequence ID" value="CAB3384010.1"/>
    <property type="molecule type" value="Genomic_DNA"/>
</dbReference>